<name>A0A7J6I8K5_CANSA</name>
<dbReference type="Proteomes" id="UP000583929">
    <property type="component" value="Unassembled WGS sequence"/>
</dbReference>
<gene>
    <name evidence="1" type="ORF">G4B88_014388</name>
</gene>
<organism evidence="1 2">
    <name type="scientific">Cannabis sativa</name>
    <name type="common">Hemp</name>
    <name type="synonym">Marijuana</name>
    <dbReference type="NCBI Taxonomy" id="3483"/>
    <lineage>
        <taxon>Eukaryota</taxon>
        <taxon>Viridiplantae</taxon>
        <taxon>Streptophyta</taxon>
        <taxon>Embryophyta</taxon>
        <taxon>Tracheophyta</taxon>
        <taxon>Spermatophyta</taxon>
        <taxon>Magnoliopsida</taxon>
        <taxon>eudicotyledons</taxon>
        <taxon>Gunneridae</taxon>
        <taxon>Pentapetalae</taxon>
        <taxon>rosids</taxon>
        <taxon>fabids</taxon>
        <taxon>Rosales</taxon>
        <taxon>Cannabaceae</taxon>
        <taxon>Cannabis</taxon>
    </lineage>
</organism>
<evidence type="ECO:0000313" key="2">
    <source>
        <dbReference type="Proteomes" id="UP000583929"/>
    </source>
</evidence>
<reference evidence="1 2" key="1">
    <citation type="journal article" date="2020" name="bioRxiv">
        <title>Sequence and annotation of 42 cannabis genomes reveals extensive copy number variation in cannabinoid synthesis and pathogen resistance genes.</title>
        <authorList>
            <person name="Mckernan K.J."/>
            <person name="Helbert Y."/>
            <person name="Kane L.T."/>
            <person name="Ebling H."/>
            <person name="Zhang L."/>
            <person name="Liu B."/>
            <person name="Eaton Z."/>
            <person name="Mclaughlin S."/>
            <person name="Kingan S."/>
            <person name="Baybayan P."/>
            <person name="Concepcion G."/>
            <person name="Jordan M."/>
            <person name="Riva A."/>
            <person name="Barbazuk W."/>
            <person name="Harkins T."/>
        </authorList>
    </citation>
    <scope>NUCLEOTIDE SEQUENCE [LARGE SCALE GENOMIC DNA]</scope>
    <source>
        <strain evidence="2">cv. Jamaican Lion 4</strain>
        <tissue evidence="1">Leaf</tissue>
    </source>
</reference>
<feature type="non-terminal residue" evidence="1">
    <location>
        <position position="1"/>
    </location>
</feature>
<dbReference type="EMBL" id="JAATIQ010000002">
    <property type="protein sequence ID" value="KAF4403932.1"/>
    <property type="molecule type" value="Genomic_DNA"/>
</dbReference>
<comment type="caution">
    <text evidence="1">The sequence shown here is derived from an EMBL/GenBank/DDBJ whole genome shotgun (WGS) entry which is preliminary data.</text>
</comment>
<proteinExistence type="predicted"/>
<evidence type="ECO:0000313" key="1">
    <source>
        <dbReference type="EMBL" id="KAF4403932.1"/>
    </source>
</evidence>
<dbReference type="AlphaFoldDB" id="A0A7J6I8K5"/>
<keyword evidence="2" id="KW-1185">Reference proteome</keyword>
<sequence length="165" mass="18762">HTPSGHYSVKSGYHVTKASTYTTQPSPSSSDTLRSCVCLNTIPTAQILYNRKCLHSPICSRCHIHSESVQHALFDCKDMKKTNFSPESFNLYTCMLWKCWSSINAFIFRNQFGNPNRIQQEAEEYLDFYHHEKEMKWSPPAIGCLKLNVDGAVSGKMRKTGMGAF</sequence>
<accession>A0A7J6I8K5</accession>
<protein>
    <submittedName>
        <fullName evidence="1">Uncharacterized protein</fullName>
    </submittedName>
</protein>